<dbReference type="VEuPathDB" id="FungiDB:UREG_03778"/>
<dbReference type="RefSeq" id="XP_002544261.1">
    <property type="nucleotide sequence ID" value="XM_002544215.1"/>
</dbReference>
<keyword evidence="3" id="KW-1185">Reference proteome</keyword>
<dbReference type="EMBL" id="CH476616">
    <property type="protein sequence ID" value="EEP78932.1"/>
    <property type="molecule type" value="Genomic_DNA"/>
</dbReference>
<feature type="region of interest" description="Disordered" evidence="1">
    <location>
        <begin position="226"/>
        <end position="245"/>
    </location>
</feature>
<evidence type="ECO:0000313" key="3">
    <source>
        <dbReference type="Proteomes" id="UP000002058"/>
    </source>
</evidence>
<dbReference type="InParanoid" id="C4JLS0"/>
<dbReference type="HOGENOM" id="CLU_928114_0_0_1"/>
<gene>
    <name evidence="2" type="ORF">UREG_03778</name>
</gene>
<dbReference type="OMA" id="WERGKPE"/>
<protein>
    <submittedName>
        <fullName evidence="2">Uncharacterized protein</fullName>
    </submittedName>
</protein>
<dbReference type="OrthoDB" id="4226302at2759"/>
<feature type="region of interest" description="Disordered" evidence="1">
    <location>
        <begin position="279"/>
        <end position="300"/>
    </location>
</feature>
<feature type="compositionally biased region" description="Basic and acidic residues" evidence="1">
    <location>
        <begin position="289"/>
        <end position="300"/>
    </location>
</feature>
<evidence type="ECO:0000313" key="2">
    <source>
        <dbReference type="EMBL" id="EEP78932.1"/>
    </source>
</evidence>
<dbReference type="AlphaFoldDB" id="C4JLS0"/>
<dbReference type="eggNOG" id="ENOG502RNWS">
    <property type="taxonomic scope" value="Eukaryota"/>
</dbReference>
<proteinExistence type="predicted"/>
<dbReference type="KEGG" id="ure:UREG_03778"/>
<feature type="compositionally biased region" description="Basic and acidic residues" evidence="1">
    <location>
        <begin position="231"/>
        <end position="245"/>
    </location>
</feature>
<reference evidence="3" key="1">
    <citation type="journal article" date="2009" name="Genome Res.">
        <title>Comparative genomic analyses of the human fungal pathogens Coccidioides and their relatives.</title>
        <authorList>
            <person name="Sharpton T.J."/>
            <person name="Stajich J.E."/>
            <person name="Rounsley S.D."/>
            <person name="Gardner M.J."/>
            <person name="Wortman J.R."/>
            <person name="Jordar V.S."/>
            <person name="Maiti R."/>
            <person name="Kodira C.D."/>
            <person name="Neafsey D.E."/>
            <person name="Zeng Q."/>
            <person name="Hung C.-Y."/>
            <person name="McMahan C."/>
            <person name="Muszewska A."/>
            <person name="Grynberg M."/>
            <person name="Mandel M.A."/>
            <person name="Kellner E.M."/>
            <person name="Barker B.M."/>
            <person name="Galgiani J.N."/>
            <person name="Orbach M.J."/>
            <person name="Kirkland T.N."/>
            <person name="Cole G.T."/>
            <person name="Henn M.R."/>
            <person name="Birren B.W."/>
            <person name="Taylor J.W."/>
        </authorList>
    </citation>
    <scope>NUCLEOTIDE SEQUENCE [LARGE SCALE GENOMIC DNA]</scope>
    <source>
        <strain evidence="3">UAMH 1704</strain>
    </source>
</reference>
<dbReference type="Proteomes" id="UP000002058">
    <property type="component" value="Unassembled WGS sequence"/>
</dbReference>
<dbReference type="GeneID" id="8444154"/>
<organism evidence="2 3">
    <name type="scientific">Uncinocarpus reesii (strain UAMH 1704)</name>
    <dbReference type="NCBI Taxonomy" id="336963"/>
    <lineage>
        <taxon>Eukaryota</taxon>
        <taxon>Fungi</taxon>
        <taxon>Dikarya</taxon>
        <taxon>Ascomycota</taxon>
        <taxon>Pezizomycotina</taxon>
        <taxon>Eurotiomycetes</taxon>
        <taxon>Eurotiomycetidae</taxon>
        <taxon>Onygenales</taxon>
        <taxon>Onygenaceae</taxon>
        <taxon>Uncinocarpus</taxon>
    </lineage>
</organism>
<evidence type="ECO:0000256" key="1">
    <source>
        <dbReference type="SAM" id="MobiDB-lite"/>
    </source>
</evidence>
<feature type="region of interest" description="Disordered" evidence="1">
    <location>
        <begin position="1"/>
        <end position="20"/>
    </location>
</feature>
<sequence length="300" mass="35595">MASSETPNETEEERVQSHWQKQRIEEQRAVIDETLACGTTCGLVESLDPSMMRTDLATGVYNPQRDPAYTLSPAEMNDKSIILSPRQRSPRQERGYMEVATEDQRAMFKAAWRGRDPFALYTFHRHLHEHQQARRSFLQVCRDEDEVRQYWKWVSKLDAHIPHEQPNIANDEVDKRCGWPFNDHAIDRRVEAWRSRAADRATRLNEVRERWKNIMRERVEERRQLFSRKRERGDDQESKEGEDRLQRSLERLRRKRLGNVENEKPKISLRLRLLPRDEDWGTTSGFIECSKEDGPSRQPG</sequence>
<name>C4JLS0_UNCRE</name>
<accession>C4JLS0</accession>